<dbReference type="PIRSF" id="PIRSF031057">
    <property type="entry name" value="Thiamin_pyrophosphokinase"/>
    <property type="match status" value="1"/>
</dbReference>
<evidence type="ECO:0000256" key="6">
    <source>
        <dbReference type="ARBA" id="ARBA00022840"/>
    </source>
</evidence>
<keyword evidence="11" id="KW-1185">Reference proteome</keyword>
<dbReference type="InterPro" id="IPR007371">
    <property type="entry name" value="TPK_catalytic"/>
</dbReference>
<comment type="pathway">
    <text evidence="1 7">Cofactor biosynthesis; thiamine diphosphate biosynthesis; thiamine diphosphate from thiamine: step 1/1.</text>
</comment>
<sequence>MVFIKTAEPNFVAENADLVDIPVPTDPSINVIRPLHPIIRYQIDDNKVPGKTCLVILNQKINLFPRVFEKLWDNTDLQVCADGGANQLLAFVRDNGLDEQKYLPKYIIGDMDSLTQETKIYYLSTGKVIVKTQSTQYATDFDKAITVCFLHFNYPNFFGNFDALNLDDIDGLTTLKNSMDTKDFTVPLDMIVLGAIGGRFDQTIHSIGELYKHASDDLLQMRFFNTEYLEIIFLVPKGTNFIVLEKQHVDDPLCYLGLLPLNNPFIMHTKGLKYDVANYASSMTGNISSSNYNVGSNGFYVQNTDHLVVNIDLNHILGEV</sequence>
<evidence type="ECO:0000256" key="1">
    <source>
        <dbReference type="ARBA" id="ARBA00005078"/>
    </source>
</evidence>
<evidence type="ECO:0000313" key="11">
    <source>
        <dbReference type="Proteomes" id="UP000094565"/>
    </source>
</evidence>
<organism evidence="10 11">
    <name type="scientific">Komagataella pastoris</name>
    <name type="common">Yeast</name>
    <name type="synonym">Pichia pastoris</name>
    <dbReference type="NCBI Taxonomy" id="4922"/>
    <lineage>
        <taxon>Eukaryota</taxon>
        <taxon>Fungi</taxon>
        <taxon>Dikarya</taxon>
        <taxon>Ascomycota</taxon>
        <taxon>Saccharomycotina</taxon>
        <taxon>Pichiomycetes</taxon>
        <taxon>Pichiales</taxon>
        <taxon>Pichiaceae</taxon>
        <taxon>Komagataella</taxon>
    </lineage>
</organism>
<dbReference type="InterPro" id="IPR006282">
    <property type="entry name" value="Thi_PPkinase"/>
</dbReference>
<evidence type="ECO:0000256" key="2">
    <source>
        <dbReference type="ARBA" id="ARBA00006785"/>
    </source>
</evidence>
<evidence type="ECO:0000259" key="9">
    <source>
        <dbReference type="Pfam" id="PF04265"/>
    </source>
</evidence>
<keyword evidence="6 7" id="KW-0067">ATP-binding</keyword>
<evidence type="ECO:0000313" key="10">
    <source>
        <dbReference type="EMBL" id="ANZ73813.1"/>
    </source>
</evidence>
<dbReference type="PANTHER" id="PTHR13622:SF8">
    <property type="entry name" value="THIAMIN PYROPHOSPHOKINASE 1"/>
    <property type="match status" value="1"/>
</dbReference>
<dbReference type="GO" id="GO:0016301">
    <property type="term" value="F:kinase activity"/>
    <property type="evidence" value="ECO:0007669"/>
    <property type="project" value="UniProtKB-UniRule"/>
</dbReference>
<dbReference type="SUPFAM" id="SSF63862">
    <property type="entry name" value="Thiamin pyrophosphokinase, substrate-binding domain"/>
    <property type="match status" value="1"/>
</dbReference>
<dbReference type="InterPro" id="IPR036759">
    <property type="entry name" value="TPK_catalytic_sf"/>
</dbReference>
<dbReference type="Gene3D" id="2.60.120.320">
    <property type="entry name" value="Thiamin pyrophosphokinase, thiamin-binding domain"/>
    <property type="match status" value="1"/>
</dbReference>
<dbReference type="SUPFAM" id="SSF63999">
    <property type="entry name" value="Thiamin pyrophosphokinase, catalytic domain"/>
    <property type="match status" value="1"/>
</dbReference>
<keyword evidence="3 7" id="KW-0808">Transferase</keyword>
<evidence type="ECO:0000256" key="5">
    <source>
        <dbReference type="ARBA" id="ARBA00022777"/>
    </source>
</evidence>
<dbReference type="UniPathway" id="UPA00060">
    <property type="reaction ID" value="UER00597"/>
</dbReference>
<dbReference type="Pfam" id="PF04263">
    <property type="entry name" value="TPK_catalytic"/>
    <property type="match status" value="1"/>
</dbReference>
<dbReference type="InterPro" id="IPR036371">
    <property type="entry name" value="TPK_B1-bd_sf"/>
</dbReference>
<reference evidence="10 11" key="1">
    <citation type="submission" date="2016-02" db="EMBL/GenBank/DDBJ databases">
        <title>Comparative genomic and transcriptomic foundation for Pichia pastoris.</title>
        <authorList>
            <person name="Love K.R."/>
            <person name="Shah K.A."/>
            <person name="Whittaker C.A."/>
            <person name="Wu J."/>
            <person name="Bartlett M.C."/>
            <person name="Ma D."/>
            <person name="Leeson R.L."/>
            <person name="Priest M."/>
            <person name="Young S.K."/>
            <person name="Love J.C."/>
        </authorList>
    </citation>
    <scope>NUCLEOTIDE SEQUENCE [LARGE SCALE GENOMIC DNA]</scope>
    <source>
        <strain evidence="10 11">ATCC 28485</strain>
    </source>
</reference>
<evidence type="ECO:0000256" key="7">
    <source>
        <dbReference type="PIRNR" id="PIRNR031057"/>
    </source>
</evidence>
<dbReference type="GO" id="GO:0006772">
    <property type="term" value="P:thiamine metabolic process"/>
    <property type="evidence" value="ECO:0007669"/>
    <property type="project" value="InterPro"/>
</dbReference>
<dbReference type="AlphaFoldDB" id="A0A1B2J752"/>
<evidence type="ECO:0000256" key="4">
    <source>
        <dbReference type="ARBA" id="ARBA00022741"/>
    </source>
</evidence>
<keyword evidence="5 7" id="KW-0418">Kinase</keyword>
<dbReference type="OrthoDB" id="25149at2759"/>
<evidence type="ECO:0000259" key="8">
    <source>
        <dbReference type="Pfam" id="PF04263"/>
    </source>
</evidence>
<dbReference type="Proteomes" id="UP000094565">
    <property type="component" value="Chromosome 1"/>
</dbReference>
<comment type="catalytic activity">
    <reaction evidence="7">
        <text>thiamine + ATP = thiamine diphosphate + AMP + H(+)</text>
        <dbReference type="Rhea" id="RHEA:11576"/>
        <dbReference type="ChEBI" id="CHEBI:15378"/>
        <dbReference type="ChEBI" id="CHEBI:18385"/>
        <dbReference type="ChEBI" id="CHEBI:30616"/>
        <dbReference type="ChEBI" id="CHEBI:58937"/>
        <dbReference type="ChEBI" id="CHEBI:456215"/>
    </reaction>
</comment>
<gene>
    <name evidence="10" type="primary">THI80</name>
    <name evidence="10" type="ORF">ATY40_BA7500043</name>
</gene>
<name>A0A1B2J752_PICPA</name>
<dbReference type="InterPro" id="IPR016966">
    <property type="entry name" value="Thiamin_pyrophosphokinase_euk"/>
</dbReference>
<dbReference type="GO" id="GO:0030975">
    <property type="term" value="F:thiamine binding"/>
    <property type="evidence" value="ECO:0007669"/>
    <property type="project" value="UniProtKB-UniRule"/>
</dbReference>
<dbReference type="Pfam" id="PF04265">
    <property type="entry name" value="TPK_B1_binding"/>
    <property type="match status" value="1"/>
</dbReference>
<keyword evidence="4 7" id="KW-0547">Nucleotide-binding</keyword>
<protein>
    <recommendedName>
        <fullName evidence="7">Thiamine pyrophosphokinase</fullName>
        <ecNumber evidence="7">2.7.6.2</ecNumber>
    </recommendedName>
</protein>
<dbReference type="Gene3D" id="3.40.50.10240">
    <property type="entry name" value="Thiamin pyrophosphokinase, catalytic domain"/>
    <property type="match status" value="1"/>
</dbReference>
<dbReference type="PANTHER" id="PTHR13622">
    <property type="entry name" value="THIAMIN PYROPHOSPHOKINASE"/>
    <property type="match status" value="1"/>
</dbReference>
<dbReference type="InterPro" id="IPR007373">
    <property type="entry name" value="Thiamin_PyroPKinase_B1-bd"/>
</dbReference>
<proteinExistence type="inferred from homology"/>
<feature type="domain" description="Thiamin pyrophosphokinase thiamin-binding" evidence="9">
    <location>
        <begin position="254"/>
        <end position="306"/>
    </location>
</feature>
<dbReference type="EMBL" id="CP014584">
    <property type="protein sequence ID" value="ANZ73813.1"/>
    <property type="molecule type" value="Genomic_DNA"/>
</dbReference>
<dbReference type="EC" id="2.7.6.2" evidence="7"/>
<comment type="similarity">
    <text evidence="2 7">Belongs to the thiamine pyrophosphokinase family.</text>
</comment>
<accession>A0A1B2J752</accession>
<dbReference type="CDD" id="cd07995">
    <property type="entry name" value="TPK"/>
    <property type="match status" value="1"/>
</dbReference>
<dbReference type="GO" id="GO:0009229">
    <property type="term" value="P:thiamine diphosphate biosynthetic process"/>
    <property type="evidence" value="ECO:0007669"/>
    <property type="project" value="UniProtKB-UniRule"/>
</dbReference>
<dbReference type="GO" id="GO:0005524">
    <property type="term" value="F:ATP binding"/>
    <property type="evidence" value="ECO:0007669"/>
    <property type="project" value="UniProtKB-UniRule"/>
</dbReference>
<evidence type="ECO:0000256" key="3">
    <source>
        <dbReference type="ARBA" id="ARBA00022679"/>
    </source>
</evidence>
<feature type="domain" description="Thiamin pyrophosphokinase catalytic" evidence="8">
    <location>
        <begin position="68"/>
        <end position="214"/>
    </location>
</feature>
<dbReference type="GO" id="GO:0004788">
    <property type="term" value="F:thiamine diphosphokinase activity"/>
    <property type="evidence" value="ECO:0007669"/>
    <property type="project" value="UniProtKB-UniRule"/>
</dbReference>